<dbReference type="Proteomes" id="UP000308133">
    <property type="component" value="Unassembled WGS sequence"/>
</dbReference>
<evidence type="ECO:0000313" key="1">
    <source>
        <dbReference type="EMBL" id="TKX22372.1"/>
    </source>
</evidence>
<name>A0A4V6DU72_9PEZI</name>
<gene>
    <name evidence="1" type="ORF">C1H76_5480</name>
</gene>
<accession>A0A4V6DU72</accession>
<protein>
    <submittedName>
        <fullName evidence="1">Uncharacterized protein</fullName>
    </submittedName>
</protein>
<dbReference type="AlphaFoldDB" id="A0A4V6DU72"/>
<evidence type="ECO:0000313" key="2">
    <source>
        <dbReference type="Proteomes" id="UP000308133"/>
    </source>
</evidence>
<sequence>MVNITQASKPCNLLMKLLLTGLFVAIGGLYALEGFTVEAGTFDSDLLARRIGREVALALPPTSILPGYNANITDIYWTSTVGPGAAMIGRIDPSIALSEPKFHYTIPDDPATMDMVKLGKAFTSAVTCETNQPAVSWYTVDKAITLFSAEQMPAEFTFEYTANRDEYNLIAASYRLYDHKLKKKLYVHMSMQSTSACHKGYVALPSMFHRVASPARFACEVTPEVLTGFTYADTCYVYKLRISLK</sequence>
<comment type="caution">
    <text evidence="1">The sequence shown here is derived from an EMBL/GenBank/DDBJ whole genome shotgun (WGS) entry which is preliminary data.</text>
</comment>
<reference evidence="1 2" key="1">
    <citation type="submission" date="2018-02" db="EMBL/GenBank/DDBJ databases">
        <title>Draft genome sequences of Elsinoe sp., causing black scab on jojoba.</title>
        <authorList>
            <person name="Stodart B."/>
            <person name="Jeffress S."/>
            <person name="Ash G."/>
            <person name="Arun Chinnappa K."/>
        </authorList>
    </citation>
    <scope>NUCLEOTIDE SEQUENCE [LARGE SCALE GENOMIC DNA]</scope>
    <source>
        <strain evidence="1 2">Hillstone_2</strain>
    </source>
</reference>
<proteinExistence type="predicted"/>
<organism evidence="1 2">
    <name type="scientific">Elsinoe australis</name>
    <dbReference type="NCBI Taxonomy" id="40998"/>
    <lineage>
        <taxon>Eukaryota</taxon>
        <taxon>Fungi</taxon>
        <taxon>Dikarya</taxon>
        <taxon>Ascomycota</taxon>
        <taxon>Pezizomycotina</taxon>
        <taxon>Dothideomycetes</taxon>
        <taxon>Dothideomycetidae</taxon>
        <taxon>Myriangiales</taxon>
        <taxon>Elsinoaceae</taxon>
        <taxon>Elsinoe</taxon>
    </lineage>
</organism>
<dbReference type="EMBL" id="PTQR01000067">
    <property type="protein sequence ID" value="TKX22372.1"/>
    <property type="molecule type" value="Genomic_DNA"/>
</dbReference>